<evidence type="ECO:0000256" key="1">
    <source>
        <dbReference type="ARBA" id="ARBA00010638"/>
    </source>
</evidence>
<evidence type="ECO:0000256" key="3">
    <source>
        <dbReference type="ARBA" id="ARBA00022840"/>
    </source>
</evidence>
<protein>
    <recommendedName>
        <fullName evidence="5">5-formyltetrahydrofolate cyclo-ligase</fullName>
        <ecNumber evidence="5">6.3.3.2</ecNumber>
    </recommendedName>
</protein>
<feature type="binding site" evidence="4">
    <location>
        <position position="53"/>
    </location>
    <ligand>
        <name>substrate</name>
    </ligand>
</feature>
<comment type="cofactor">
    <cofactor evidence="5">
        <name>Mg(2+)</name>
        <dbReference type="ChEBI" id="CHEBI:18420"/>
    </cofactor>
</comment>
<dbReference type="AlphaFoldDB" id="A0A2N6T341"/>
<feature type="binding site" evidence="4">
    <location>
        <begin position="131"/>
        <end position="139"/>
    </location>
    <ligand>
        <name>ATP</name>
        <dbReference type="ChEBI" id="CHEBI:30616"/>
    </ligand>
</feature>
<name>A0A2N6T341_9CORY</name>
<dbReference type="GO" id="GO:0030272">
    <property type="term" value="F:5-formyltetrahydrofolate cyclo-ligase activity"/>
    <property type="evidence" value="ECO:0007669"/>
    <property type="project" value="UniProtKB-EC"/>
</dbReference>
<proteinExistence type="inferred from homology"/>
<dbReference type="InterPro" id="IPR024185">
    <property type="entry name" value="FTHF_cligase-like_sf"/>
</dbReference>
<evidence type="ECO:0000313" key="7">
    <source>
        <dbReference type="EMBL" id="PMC63702.1"/>
    </source>
</evidence>
<dbReference type="PIRSF" id="PIRSF006806">
    <property type="entry name" value="FTHF_cligase"/>
    <property type="match status" value="1"/>
</dbReference>
<evidence type="ECO:0000313" key="8">
    <source>
        <dbReference type="Proteomes" id="UP000235836"/>
    </source>
</evidence>
<dbReference type="NCBIfam" id="TIGR02727">
    <property type="entry name" value="MTHFS_bact"/>
    <property type="match status" value="1"/>
</dbReference>
<dbReference type="Gene3D" id="3.40.50.10420">
    <property type="entry name" value="NagB/RpiA/CoA transferase-like"/>
    <property type="match status" value="1"/>
</dbReference>
<keyword evidence="5" id="KW-0479">Metal-binding</keyword>
<dbReference type="InterPro" id="IPR002698">
    <property type="entry name" value="FTHF_cligase"/>
</dbReference>
<dbReference type="GO" id="GO:0046872">
    <property type="term" value="F:metal ion binding"/>
    <property type="evidence" value="ECO:0007669"/>
    <property type="project" value="UniProtKB-KW"/>
</dbReference>
<dbReference type="EMBL" id="PNHG01000018">
    <property type="protein sequence ID" value="PMC63702.1"/>
    <property type="molecule type" value="Genomic_DNA"/>
</dbReference>
<keyword evidence="8" id="KW-1185">Reference proteome</keyword>
<feature type="region of interest" description="Disordered" evidence="6">
    <location>
        <begin position="165"/>
        <end position="187"/>
    </location>
</feature>
<organism evidence="7 8">
    <name type="scientific">Corynebacterium tuscaniense</name>
    <dbReference type="NCBI Taxonomy" id="302449"/>
    <lineage>
        <taxon>Bacteria</taxon>
        <taxon>Bacillati</taxon>
        <taxon>Actinomycetota</taxon>
        <taxon>Actinomycetes</taxon>
        <taxon>Mycobacteriales</taxon>
        <taxon>Corynebacteriaceae</taxon>
        <taxon>Corynebacterium</taxon>
    </lineage>
</organism>
<comment type="similarity">
    <text evidence="1 5">Belongs to the 5-formyltetrahydrofolate cyclo-ligase family.</text>
</comment>
<evidence type="ECO:0000256" key="6">
    <source>
        <dbReference type="SAM" id="MobiDB-lite"/>
    </source>
</evidence>
<dbReference type="Pfam" id="PF01812">
    <property type="entry name" value="5-FTHF_cyc-lig"/>
    <property type="match status" value="1"/>
</dbReference>
<evidence type="ECO:0000256" key="5">
    <source>
        <dbReference type="RuleBase" id="RU361279"/>
    </source>
</evidence>
<sequence length="187" mass="19915">MDSKTAVRATTRGAREALEQKMLIDVPLVTHLLTHLRTLSPHRVAAYSPLPTEPGGTALLPALVEEGYEVLLPVTLAGGELQWAVYAPGELAPGAFYDIAEPTGPRLPSTVLSTCDVIIVPALGVDRTGVRLGQGAGYYDRALLHAHHQPRIALVYDNEVHDSLPADPHDQPVHTAVTPSGVVSFPS</sequence>
<dbReference type="GO" id="GO:0005524">
    <property type="term" value="F:ATP binding"/>
    <property type="evidence" value="ECO:0007669"/>
    <property type="project" value="UniProtKB-KW"/>
</dbReference>
<dbReference type="GO" id="GO:0009396">
    <property type="term" value="P:folic acid-containing compound biosynthetic process"/>
    <property type="evidence" value="ECO:0007669"/>
    <property type="project" value="TreeGrafter"/>
</dbReference>
<keyword evidence="5" id="KW-0460">Magnesium</keyword>
<dbReference type="RefSeq" id="WP_102724429.1">
    <property type="nucleotide sequence ID" value="NZ_PNHG01000018.1"/>
</dbReference>
<accession>A0A2N6T341</accession>
<reference evidence="7 8" key="1">
    <citation type="submission" date="2017-09" db="EMBL/GenBank/DDBJ databases">
        <title>Bacterial strain isolated from the female urinary microbiota.</title>
        <authorList>
            <person name="Thomas-White K."/>
            <person name="Kumar N."/>
            <person name="Forster S."/>
            <person name="Putonti C."/>
            <person name="Lawley T."/>
            <person name="Wolfe A.J."/>
        </authorList>
    </citation>
    <scope>NUCLEOTIDE SEQUENCE [LARGE SCALE GENOMIC DNA]</scope>
    <source>
        <strain evidence="7 8">UMB0792</strain>
    </source>
</reference>
<dbReference type="GO" id="GO:0035999">
    <property type="term" value="P:tetrahydrofolate interconversion"/>
    <property type="evidence" value="ECO:0007669"/>
    <property type="project" value="TreeGrafter"/>
</dbReference>
<evidence type="ECO:0000256" key="2">
    <source>
        <dbReference type="ARBA" id="ARBA00022741"/>
    </source>
</evidence>
<keyword evidence="2 4" id="KW-0547">Nucleotide-binding</keyword>
<gene>
    <name evidence="7" type="ORF">CJ203_09635</name>
</gene>
<dbReference type="PANTHER" id="PTHR23407:SF1">
    <property type="entry name" value="5-FORMYLTETRAHYDROFOLATE CYCLO-LIGASE"/>
    <property type="match status" value="1"/>
</dbReference>
<evidence type="ECO:0000256" key="4">
    <source>
        <dbReference type="PIRSR" id="PIRSR006806-1"/>
    </source>
</evidence>
<dbReference type="EC" id="6.3.3.2" evidence="5"/>
<comment type="catalytic activity">
    <reaction evidence="5">
        <text>(6S)-5-formyl-5,6,7,8-tetrahydrofolate + ATP = (6R)-5,10-methenyltetrahydrofolate + ADP + phosphate</text>
        <dbReference type="Rhea" id="RHEA:10488"/>
        <dbReference type="ChEBI" id="CHEBI:30616"/>
        <dbReference type="ChEBI" id="CHEBI:43474"/>
        <dbReference type="ChEBI" id="CHEBI:57455"/>
        <dbReference type="ChEBI" id="CHEBI:57457"/>
        <dbReference type="ChEBI" id="CHEBI:456216"/>
        <dbReference type="EC" id="6.3.3.2"/>
    </reaction>
</comment>
<dbReference type="Proteomes" id="UP000235836">
    <property type="component" value="Unassembled WGS sequence"/>
</dbReference>
<keyword evidence="3 4" id="KW-0067">ATP-binding</keyword>
<dbReference type="SUPFAM" id="SSF100950">
    <property type="entry name" value="NagB/RpiA/CoA transferase-like"/>
    <property type="match status" value="1"/>
</dbReference>
<comment type="caution">
    <text evidence="7">The sequence shown here is derived from an EMBL/GenBank/DDBJ whole genome shotgun (WGS) entry which is preliminary data.</text>
</comment>
<dbReference type="PANTHER" id="PTHR23407">
    <property type="entry name" value="ATPASE INHIBITOR/5-FORMYLTETRAHYDROFOLATE CYCLO-LIGASE"/>
    <property type="match status" value="1"/>
</dbReference>
<feature type="binding site" evidence="4">
    <location>
        <begin position="4"/>
        <end position="8"/>
    </location>
    <ligand>
        <name>ATP</name>
        <dbReference type="ChEBI" id="CHEBI:30616"/>
    </ligand>
</feature>
<dbReference type="InterPro" id="IPR037171">
    <property type="entry name" value="NagB/RpiA_transferase-like"/>
</dbReference>
<keyword evidence="7" id="KW-0436">Ligase</keyword>